<reference evidence="7 8" key="1">
    <citation type="journal article" date="2016" name="Front. Microbiol.">
        <title>Genomic Resource of Rice Seed Associated Bacteria.</title>
        <authorList>
            <person name="Midha S."/>
            <person name="Bansal K."/>
            <person name="Sharma S."/>
            <person name="Kumar N."/>
            <person name="Patil P.P."/>
            <person name="Chaudhry V."/>
            <person name="Patil P.B."/>
        </authorList>
    </citation>
    <scope>NUCLEOTIDE SEQUENCE [LARGE SCALE GENOMIC DNA]</scope>
    <source>
        <strain evidence="7 8">NS220</strain>
    </source>
</reference>
<sequence length="380" mass="38348">MNVLRPLGLLVPYLLRRRGLFLGVLAVVTVGMLSSVAVSVLSVSAASALAVAAGAPALVLAVVAAVVAAGLAAWGEQWFAHVLAYRVIDALRIDVHRAIARLAPVGLARRRSGDTVAAAMGDVESLEWFAAHTVAQVSAGVLACLMIDVTAVVLLGPLWLLLFPAQALLVAVPLLFAGRAAEQGRVLRAALARLSARVLAARSSARDVVLLGRVGIEARAVADETSAVQRARRGLSLRSGLEQALTDAVTVIVLLSTLLLASAAVSAGMDATLAPSLVVLAAAALSPAAVAAGALGRLGETAEAARRVAEVLRAPGVRPADPVSGRTPSTPHPGAIVARGLHAAHPGGETAALDGLDLDLSPGEHVAVVGESGAGKTTLA</sequence>
<feature type="transmembrane region" description="Helical" evidence="5">
    <location>
        <begin position="158"/>
        <end position="178"/>
    </location>
</feature>
<dbReference type="Proteomes" id="UP000075025">
    <property type="component" value="Unassembled WGS sequence"/>
</dbReference>
<evidence type="ECO:0000256" key="5">
    <source>
        <dbReference type="SAM" id="Phobius"/>
    </source>
</evidence>
<evidence type="ECO:0000259" key="6">
    <source>
        <dbReference type="PROSITE" id="PS50929"/>
    </source>
</evidence>
<dbReference type="Pfam" id="PF00005">
    <property type="entry name" value="ABC_tran"/>
    <property type="match status" value="1"/>
</dbReference>
<dbReference type="SUPFAM" id="SSF90123">
    <property type="entry name" value="ABC transporter transmembrane region"/>
    <property type="match status" value="1"/>
</dbReference>
<feature type="transmembrane region" description="Helical" evidence="5">
    <location>
        <begin position="244"/>
        <end position="265"/>
    </location>
</feature>
<dbReference type="OrthoDB" id="3237158at2"/>
<proteinExistence type="predicted"/>
<dbReference type="PROSITE" id="PS50929">
    <property type="entry name" value="ABC_TM1F"/>
    <property type="match status" value="1"/>
</dbReference>
<feature type="transmembrane region" description="Helical" evidence="5">
    <location>
        <begin position="277"/>
        <end position="298"/>
    </location>
</feature>
<dbReference type="PANTHER" id="PTHR43394">
    <property type="entry name" value="ATP-DEPENDENT PERMEASE MDL1, MITOCHONDRIAL"/>
    <property type="match status" value="1"/>
</dbReference>
<dbReference type="RefSeq" id="WP_153004250.1">
    <property type="nucleotide sequence ID" value="NZ_LDRT01000066.1"/>
</dbReference>
<evidence type="ECO:0000313" key="8">
    <source>
        <dbReference type="Proteomes" id="UP000075025"/>
    </source>
</evidence>
<dbReference type="InterPro" id="IPR003439">
    <property type="entry name" value="ABC_transporter-like_ATP-bd"/>
</dbReference>
<accession>A0A147EWA1</accession>
<dbReference type="EMBL" id="LDRT01000066">
    <property type="protein sequence ID" value="KTR94036.1"/>
    <property type="molecule type" value="Genomic_DNA"/>
</dbReference>
<comment type="subcellular location">
    <subcellularLocation>
        <location evidence="1">Cell membrane</location>
        <topology evidence="1">Multi-pass membrane protein</topology>
    </subcellularLocation>
</comment>
<feature type="transmembrane region" description="Helical" evidence="5">
    <location>
        <begin position="48"/>
        <end position="74"/>
    </location>
</feature>
<dbReference type="InterPro" id="IPR036640">
    <property type="entry name" value="ABC1_TM_sf"/>
</dbReference>
<dbReference type="PATRIC" id="fig|2033.6.peg.3237"/>
<keyword evidence="4 5" id="KW-0472">Membrane</keyword>
<dbReference type="GO" id="GO:0015421">
    <property type="term" value="F:ABC-type oligopeptide transporter activity"/>
    <property type="evidence" value="ECO:0007669"/>
    <property type="project" value="TreeGrafter"/>
</dbReference>
<keyword evidence="3 5" id="KW-1133">Transmembrane helix</keyword>
<evidence type="ECO:0000256" key="2">
    <source>
        <dbReference type="ARBA" id="ARBA00022692"/>
    </source>
</evidence>
<dbReference type="PANTHER" id="PTHR43394:SF1">
    <property type="entry name" value="ATP-BINDING CASSETTE SUB-FAMILY B MEMBER 10, MITOCHONDRIAL"/>
    <property type="match status" value="1"/>
</dbReference>
<feature type="transmembrane region" description="Helical" evidence="5">
    <location>
        <begin position="20"/>
        <end position="41"/>
    </location>
</feature>
<comment type="caution">
    <text evidence="7">The sequence shown here is derived from an EMBL/GenBank/DDBJ whole genome shotgun (WGS) entry which is preliminary data.</text>
</comment>
<keyword evidence="2 5" id="KW-0812">Transmembrane</keyword>
<dbReference type="Gene3D" id="3.40.50.300">
    <property type="entry name" value="P-loop containing nucleotide triphosphate hydrolases"/>
    <property type="match status" value="1"/>
</dbReference>
<feature type="non-terminal residue" evidence="7">
    <location>
        <position position="380"/>
    </location>
</feature>
<dbReference type="InterPro" id="IPR011527">
    <property type="entry name" value="ABC1_TM_dom"/>
</dbReference>
<dbReference type="GO" id="GO:0016887">
    <property type="term" value="F:ATP hydrolysis activity"/>
    <property type="evidence" value="ECO:0007669"/>
    <property type="project" value="InterPro"/>
</dbReference>
<dbReference type="InterPro" id="IPR027417">
    <property type="entry name" value="P-loop_NTPase"/>
</dbReference>
<dbReference type="Gene3D" id="1.20.1560.10">
    <property type="entry name" value="ABC transporter type 1, transmembrane domain"/>
    <property type="match status" value="1"/>
</dbReference>
<dbReference type="SUPFAM" id="SSF52540">
    <property type="entry name" value="P-loop containing nucleoside triphosphate hydrolases"/>
    <property type="match status" value="1"/>
</dbReference>
<name>A0A147EWA1_MICTE</name>
<protein>
    <recommendedName>
        <fullName evidence="6">ABC transmembrane type-1 domain-containing protein</fullName>
    </recommendedName>
</protein>
<evidence type="ECO:0000256" key="4">
    <source>
        <dbReference type="ARBA" id="ARBA00023136"/>
    </source>
</evidence>
<feature type="domain" description="ABC transmembrane type-1" evidence="6">
    <location>
        <begin position="20"/>
        <end position="304"/>
    </location>
</feature>
<evidence type="ECO:0000256" key="1">
    <source>
        <dbReference type="ARBA" id="ARBA00004651"/>
    </source>
</evidence>
<dbReference type="InterPro" id="IPR039421">
    <property type="entry name" value="Type_1_exporter"/>
</dbReference>
<evidence type="ECO:0000256" key="3">
    <source>
        <dbReference type="ARBA" id="ARBA00022989"/>
    </source>
</evidence>
<gene>
    <name evidence="7" type="ORF">NS220_10490</name>
</gene>
<dbReference type="Pfam" id="PF00664">
    <property type="entry name" value="ABC_membrane"/>
    <property type="match status" value="1"/>
</dbReference>
<dbReference type="AlphaFoldDB" id="A0A147EWA1"/>
<organism evidence="7 8">
    <name type="scientific">Microbacterium testaceum</name>
    <name type="common">Aureobacterium testaceum</name>
    <name type="synonym">Brevibacterium testaceum</name>
    <dbReference type="NCBI Taxonomy" id="2033"/>
    <lineage>
        <taxon>Bacteria</taxon>
        <taxon>Bacillati</taxon>
        <taxon>Actinomycetota</taxon>
        <taxon>Actinomycetes</taxon>
        <taxon>Micrococcales</taxon>
        <taxon>Microbacteriaceae</taxon>
        <taxon>Microbacterium</taxon>
    </lineage>
</organism>
<dbReference type="GO" id="GO:0005524">
    <property type="term" value="F:ATP binding"/>
    <property type="evidence" value="ECO:0007669"/>
    <property type="project" value="InterPro"/>
</dbReference>
<evidence type="ECO:0000313" key="7">
    <source>
        <dbReference type="EMBL" id="KTR94036.1"/>
    </source>
</evidence>
<dbReference type="GO" id="GO:0005886">
    <property type="term" value="C:plasma membrane"/>
    <property type="evidence" value="ECO:0007669"/>
    <property type="project" value="UniProtKB-SubCell"/>
</dbReference>